<name>A0A1D6Q1W0_MAIZE</name>
<dbReference type="AlphaFoldDB" id="A0A1D6Q1W0"/>
<evidence type="ECO:0000313" key="3">
    <source>
        <dbReference type="EMBL" id="AQK52601.1"/>
    </source>
</evidence>
<reference evidence="3" key="1">
    <citation type="submission" date="2015-12" db="EMBL/GenBank/DDBJ databases">
        <title>Update maize B73 reference genome by single molecule sequencing technologies.</title>
        <authorList>
            <consortium name="Maize Genome Sequencing Project"/>
            <person name="Ware D."/>
        </authorList>
    </citation>
    <scope>NUCLEOTIDE SEQUENCE</scope>
    <source>
        <tissue evidence="3">Seedling</tissue>
    </source>
</reference>
<proteinExistence type="inferred from homology"/>
<dbReference type="IntAct" id="A0A1D6Q1W0">
    <property type="interactions" value="1"/>
</dbReference>
<evidence type="ECO:0000256" key="1">
    <source>
        <dbReference type="ARBA" id="ARBA00010838"/>
    </source>
</evidence>
<protein>
    <submittedName>
        <fullName evidence="3">Beta-glucosidase 11</fullName>
    </submittedName>
</protein>
<dbReference type="Gene3D" id="3.20.20.80">
    <property type="entry name" value="Glycosidases"/>
    <property type="match status" value="1"/>
</dbReference>
<dbReference type="GO" id="GO:0008422">
    <property type="term" value="F:beta-glucosidase activity"/>
    <property type="evidence" value="ECO:0007669"/>
    <property type="project" value="UniProtKB-ARBA"/>
</dbReference>
<dbReference type="EMBL" id="CM000780">
    <property type="protein sequence ID" value="AQK52601.1"/>
    <property type="molecule type" value="Genomic_DNA"/>
</dbReference>
<accession>A0A1D6Q1W0</accession>
<dbReference type="SUPFAM" id="SSF51445">
    <property type="entry name" value="(Trans)glycosidases"/>
    <property type="match status" value="1"/>
</dbReference>
<dbReference type="OMA" id="WEDEYAG"/>
<dbReference type="InParanoid" id="A0A1D6Q1W0"/>
<organism evidence="3">
    <name type="scientific">Zea mays</name>
    <name type="common">Maize</name>
    <dbReference type="NCBI Taxonomy" id="4577"/>
    <lineage>
        <taxon>Eukaryota</taxon>
        <taxon>Viridiplantae</taxon>
        <taxon>Streptophyta</taxon>
        <taxon>Embryophyta</taxon>
        <taxon>Tracheophyta</taxon>
        <taxon>Spermatophyta</taxon>
        <taxon>Magnoliopsida</taxon>
        <taxon>Liliopsida</taxon>
        <taxon>Poales</taxon>
        <taxon>Poaceae</taxon>
        <taxon>PACMAD clade</taxon>
        <taxon>Panicoideae</taxon>
        <taxon>Andropogonodae</taxon>
        <taxon>Andropogoneae</taxon>
        <taxon>Tripsacinae</taxon>
        <taxon>Zea</taxon>
    </lineage>
</organism>
<dbReference type="SMR" id="A0A1D6Q1W0"/>
<dbReference type="STRING" id="4577.A0A1D6Q1W0"/>
<dbReference type="PANTHER" id="PTHR10353:SF317">
    <property type="entry name" value="BETA-GLUCOSIDASE 31"/>
    <property type="match status" value="1"/>
</dbReference>
<dbReference type="InterPro" id="IPR001360">
    <property type="entry name" value="Glyco_hydro_1"/>
</dbReference>
<sequence length="206" mass="23890">MIHVYVCFSNFGDRVKYWSTINEPNVETIGGYDQGILPPRRCSSPFSFGCEEGNSTMEPYVAAHHRLLVHACTVSLYRDKYQAEQGGRIGLTLLGWWYDPRTQTPNDVAVAARMDDFHIGWFMHPMVFGDYPPVMRKNVGSRLPTFTDEEAARVRGSFNFVRFNHALTRPPRNWIEAACRVVGQRFRLWRCWRGIGTREDSEFEME</sequence>
<dbReference type="InterPro" id="IPR017853">
    <property type="entry name" value="GH"/>
</dbReference>
<gene>
    <name evidence="3" type="ORF">ZEAMMB73_Zm00001d050490</name>
</gene>
<dbReference type="PANTHER" id="PTHR10353">
    <property type="entry name" value="GLYCOSYL HYDROLASE"/>
    <property type="match status" value="1"/>
</dbReference>
<evidence type="ECO:0000256" key="2">
    <source>
        <dbReference type="RuleBase" id="RU003690"/>
    </source>
</evidence>
<dbReference type="Pfam" id="PF00232">
    <property type="entry name" value="Glyco_hydro_1"/>
    <property type="match status" value="1"/>
</dbReference>
<dbReference type="GO" id="GO:0005975">
    <property type="term" value="P:carbohydrate metabolic process"/>
    <property type="evidence" value="ECO:0007669"/>
    <property type="project" value="InterPro"/>
</dbReference>
<comment type="similarity">
    <text evidence="1 2">Belongs to the glycosyl hydrolase 1 family.</text>
</comment>